<accession>A0ABW5GX61</accession>
<feature type="region of interest" description="Disordered" evidence="1">
    <location>
        <begin position="29"/>
        <end position="52"/>
    </location>
</feature>
<sequence>MNAEDMPTIGHIDSLVELYESENGDRLHLRWSHGPADDLGRAGEGRSPAGTG</sequence>
<keyword evidence="3" id="KW-1185">Reference proteome</keyword>
<proteinExistence type="predicted"/>
<name>A0ABW5GX61_9PSEU</name>
<protein>
    <submittedName>
        <fullName evidence="2">Uncharacterized protein</fullName>
    </submittedName>
</protein>
<evidence type="ECO:0000256" key="1">
    <source>
        <dbReference type="SAM" id="MobiDB-lite"/>
    </source>
</evidence>
<organism evidence="2 3">
    <name type="scientific">Amycolatopsis samaneae</name>
    <dbReference type="NCBI Taxonomy" id="664691"/>
    <lineage>
        <taxon>Bacteria</taxon>
        <taxon>Bacillati</taxon>
        <taxon>Actinomycetota</taxon>
        <taxon>Actinomycetes</taxon>
        <taxon>Pseudonocardiales</taxon>
        <taxon>Pseudonocardiaceae</taxon>
        <taxon>Amycolatopsis</taxon>
    </lineage>
</organism>
<dbReference type="Proteomes" id="UP001597419">
    <property type="component" value="Unassembled WGS sequence"/>
</dbReference>
<evidence type="ECO:0000313" key="2">
    <source>
        <dbReference type="EMBL" id="MFD2465543.1"/>
    </source>
</evidence>
<feature type="compositionally biased region" description="Basic and acidic residues" evidence="1">
    <location>
        <begin position="35"/>
        <end position="44"/>
    </location>
</feature>
<dbReference type="RefSeq" id="WP_345407168.1">
    <property type="nucleotide sequence ID" value="NZ_BAABHG010000021.1"/>
</dbReference>
<dbReference type="EMBL" id="JBHUKU010000033">
    <property type="protein sequence ID" value="MFD2465543.1"/>
    <property type="molecule type" value="Genomic_DNA"/>
</dbReference>
<reference evidence="3" key="1">
    <citation type="journal article" date="2019" name="Int. J. Syst. Evol. Microbiol.">
        <title>The Global Catalogue of Microorganisms (GCM) 10K type strain sequencing project: providing services to taxonomists for standard genome sequencing and annotation.</title>
        <authorList>
            <consortium name="The Broad Institute Genomics Platform"/>
            <consortium name="The Broad Institute Genome Sequencing Center for Infectious Disease"/>
            <person name="Wu L."/>
            <person name="Ma J."/>
        </authorList>
    </citation>
    <scope>NUCLEOTIDE SEQUENCE [LARGE SCALE GENOMIC DNA]</scope>
    <source>
        <strain evidence="3">CGMCC 4.7643</strain>
    </source>
</reference>
<gene>
    <name evidence="2" type="ORF">ACFSYJ_43515</name>
</gene>
<evidence type="ECO:0000313" key="3">
    <source>
        <dbReference type="Proteomes" id="UP001597419"/>
    </source>
</evidence>
<comment type="caution">
    <text evidence="2">The sequence shown here is derived from an EMBL/GenBank/DDBJ whole genome shotgun (WGS) entry which is preliminary data.</text>
</comment>